<dbReference type="OrthoDB" id="2287180at2759"/>
<evidence type="ECO:0000259" key="2">
    <source>
        <dbReference type="Pfam" id="PF13349"/>
    </source>
</evidence>
<keyword evidence="4" id="KW-1185">Reference proteome</keyword>
<accession>A0A1X2IHZ5</accession>
<dbReference type="STRING" id="90262.A0A1X2IHZ5"/>
<sequence>MFPEYTAIKDTDVEKQPLVSDYQHGHPCQCGRQQQQRQDQDRRTRPSKSTIAIFVLILLLFVGYGHNICQNKHDHYYHPAYTNNDQQQQQAFEASSSLFSDLKYCYHHSPLDVHWNGKSAFELGPEITSLSVEQKHDGHRLSAQAGDVVVVENKKINETKVTFDIRLNDDRSQDAVRIDESWSKHALDLTVVTNDYDIGNGCVKIDVLIEVPSSAALDALTIKFINNDITIKDKLHLKDFVSASVVSGDLTVKKPLTSPKISFSLASGDITGVFDVDQVEFGAASTSGDVDLDFNRISSASTIRASTVSGDVNLRLPSDFDSKFDLSVVAGDVKLKAEDAKKLHYRRSGGIVGRKVNGYYGEDENPSSHIKLDTVSGNLELKYQ</sequence>
<dbReference type="Pfam" id="PF13349">
    <property type="entry name" value="DUF4097"/>
    <property type="match status" value="1"/>
</dbReference>
<evidence type="ECO:0000313" key="4">
    <source>
        <dbReference type="Proteomes" id="UP000193560"/>
    </source>
</evidence>
<dbReference type="Proteomes" id="UP000193560">
    <property type="component" value="Unassembled WGS sequence"/>
</dbReference>
<comment type="caution">
    <text evidence="3">The sequence shown here is derived from an EMBL/GenBank/DDBJ whole genome shotgun (WGS) entry which is preliminary data.</text>
</comment>
<gene>
    <name evidence="3" type="ORF">BCR42DRAFT_413492</name>
</gene>
<reference evidence="3 4" key="1">
    <citation type="submission" date="2016-07" db="EMBL/GenBank/DDBJ databases">
        <title>Pervasive Adenine N6-methylation of Active Genes in Fungi.</title>
        <authorList>
            <consortium name="DOE Joint Genome Institute"/>
            <person name="Mondo S.J."/>
            <person name="Dannebaum R.O."/>
            <person name="Kuo R.C."/>
            <person name="Labutti K."/>
            <person name="Haridas S."/>
            <person name="Kuo A."/>
            <person name="Salamov A."/>
            <person name="Ahrendt S.R."/>
            <person name="Lipzen A."/>
            <person name="Sullivan W."/>
            <person name="Andreopoulos W.B."/>
            <person name="Clum A."/>
            <person name="Lindquist E."/>
            <person name="Daum C."/>
            <person name="Ramamoorthy G.K."/>
            <person name="Gryganskyi A."/>
            <person name="Culley D."/>
            <person name="Magnuson J.K."/>
            <person name="James T.Y."/>
            <person name="O'Malley M.A."/>
            <person name="Stajich J.E."/>
            <person name="Spatafora J.W."/>
            <person name="Visel A."/>
            <person name="Grigoriev I.V."/>
        </authorList>
    </citation>
    <scope>NUCLEOTIDE SEQUENCE [LARGE SCALE GENOMIC DNA]</scope>
    <source>
        <strain evidence="3 4">NRRL 1336</strain>
    </source>
</reference>
<evidence type="ECO:0000256" key="1">
    <source>
        <dbReference type="SAM" id="Phobius"/>
    </source>
</evidence>
<keyword evidence="1" id="KW-1133">Transmembrane helix</keyword>
<organism evidence="3 4">
    <name type="scientific">Absidia repens</name>
    <dbReference type="NCBI Taxonomy" id="90262"/>
    <lineage>
        <taxon>Eukaryota</taxon>
        <taxon>Fungi</taxon>
        <taxon>Fungi incertae sedis</taxon>
        <taxon>Mucoromycota</taxon>
        <taxon>Mucoromycotina</taxon>
        <taxon>Mucoromycetes</taxon>
        <taxon>Mucorales</taxon>
        <taxon>Cunninghamellaceae</taxon>
        <taxon>Absidia</taxon>
    </lineage>
</organism>
<keyword evidence="1" id="KW-0472">Membrane</keyword>
<protein>
    <recommendedName>
        <fullName evidence="2">DUF4097 domain-containing protein</fullName>
    </recommendedName>
</protein>
<keyword evidence="1" id="KW-0812">Transmembrane</keyword>
<name>A0A1X2IHZ5_9FUNG</name>
<proteinExistence type="predicted"/>
<dbReference type="InterPro" id="IPR025164">
    <property type="entry name" value="Toastrack_DUF4097"/>
</dbReference>
<evidence type="ECO:0000313" key="3">
    <source>
        <dbReference type="EMBL" id="ORZ16911.1"/>
    </source>
</evidence>
<dbReference type="AlphaFoldDB" id="A0A1X2IHZ5"/>
<feature type="transmembrane region" description="Helical" evidence="1">
    <location>
        <begin position="49"/>
        <end position="66"/>
    </location>
</feature>
<feature type="domain" description="DUF4097" evidence="2">
    <location>
        <begin position="204"/>
        <end position="381"/>
    </location>
</feature>
<dbReference type="EMBL" id="MCGE01000010">
    <property type="protein sequence ID" value="ORZ16911.1"/>
    <property type="molecule type" value="Genomic_DNA"/>
</dbReference>